<comment type="caution">
    <text evidence="9">The sequence shown here is derived from an EMBL/GenBank/DDBJ whole genome shotgun (WGS) entry which is preliminary data.</text>
</comment>
<evidence type="ECO:0000256" key="2">
    <source>
        <dbReference type="ARBA" id="ARBA00012438"/>
    </source>
</evidence>
<sequence>MSIPGALHPLIENLWKREMHLPIDPRVAFTAVICTSILSIILSILLLSSGFSDIAQILFFIPIILACLFYLRQGLIYSIFLSLLYLIILLSTAGVEHLVNGVFRVLIFFIVGVVVTFLMEGWMVTERGLRARTLELNMINEMLRQRNDQLLALEAEMQANRDEIQRMQRELLETNDFLNNLISYTNAPIVVWDSEGKITRFNKAFEHLSGIPAEEAIGSDLGILFRSENCQSAMDLIQGASSGTSSWEACEIPIRSRNSDIHAVLWNSSNILADDGKTVIATIAQGQDVTELRKTEKALDSANKQLEILMHLTKNDFRKVALLLIITVATYIFLYDFVFRIVQGGFTIDNIFFGLAGLIAGILAIGIALIAVVKAVLNVMRKRGMAIPEMPQIFSTNDAESMAGGGDEPAPYLAQLLTRTEDGALGRIIIYLIIAEFGIFSSRTIAAATAQAGMTFFIIFMGACFIFIRLVYTDYLVGLKHFGVVFLLGLILSFILGHFWGGIPVETLFSLEYFGSDALVALITGISLSLFMSSK</sequence>
<dbReference type="PROSITE" id="PS50112">
    <property type="entry name" value="PAS"/>
    <property type="match status" value="1"/>
</dbReference>
<keyword evidence="6" id="KW-0175">Coiled coil</keyword>
<keyword evidence="7" id="KW-0812">Transmembrane</keyword>
<evidence type="ECO:0000256" key="6">
    <source>
        <dbReference type="SAM" id="Coils"/>
    </source>
</evidence>
<feature type="transmembrane region" description="Helical" evidence="7">
    <location>
        <begin position="428"/>
        <end position="446"/>
    </location>
</feature>
<feature type="transmembrane region" description="Helical" evidence="7">
    <location>
        <begin position="513"/>
        <end position="532"/>
    </location>
</feature>
<gene>
    <name evidence="9" type="ORF">FTO68_00080</name>
</gene>
<dbReference type="CDD" id="cd00130">
    <property type="entry name" value="PAS"/>
    <property type="match status" value="1"/>
</dbReference>
<dbReference type="PANTHER" id="PTHR43304:SF1">
    <property type="entry name" value="PAC DOMAIN-CONTAINING PROTEIN"/>
    <property type="match status" value="1"/>
</dbReference>
<proteinExistence type="predicted"/>
<keyword evidence="7" id="KW-0472">Membrane</keyword>
<dbReference type="Gene3D" id="3.30.450.20">
    <property type="entry name" value="PAS domain"/>
    <property type="match status" value="1"/>
</dbReference>
<evidence type="ECO:0000256" key="1">
    <source>
        <dbReference type="ARBA" id="ARBA00000085"/>
    </source>
</evidence>
<dbReference type="EMBL" id="VOTZ01000001">
    <property type="protein sequence ID" value="MCQ1537408.1"/>
    <property type="molecule type" value="Genomic_DNA"/>
</dbReference>
<protein>
    <recommendedName>
        <fullName evidence="2">histidine kinase</fullName>
        <ecNumber evidence="2">2.7.13.3</ecNumber>
    </recommendedName>
</protein>
<dbReference type="Pfam" id="PF08448">
    <property type="entry name" value="PAS_4"/>
    <property type="match status" value="1"/>
</dbReference>
<evidence type="ECO:0000256" key="7">
    <source>
        <dbReference type="SAM" id="Phobius"/>
    </source>
</evidence>
<evidence type="ECO:0000313" key="9">
    <source>
        <dbReference type="EMBL" id="MCQ1537408.1"/>
    </source>
</evidence>
<feature type="transmembrane region" description="Helical" evidence="7">
    <location>
        <begin position="101"/>
        <end position="122"/>
    </location>
</feature>
<dbReference type="NCBIfam" id="TIGR00229">
    <property type="entry name" value="sensory_box"/>
    <property type="match status" value="1"/>
</dbReference>
<reference evidence="9 10" key="1">
    <citation type="submission" date="2019-08" db="EMBL/GenBank/DDBJ databases">
        <authorList>
            <person name="Chen S.-C."/>
            <person name="Lai M.-C."/>
            <person name="You Y.-T."/>
        </authorList>
    </citation>
    <scope>NUCLEOTIDE SEQUENCE [LARGE SCALE GENOMIC DNA]</scope>
    <source>
        <strain evidence="9 10">P2F9704a</strain>
    </source>
</reference>
<feature type="domain" description="PAS" evidence="8">
    <location>
        <begin position="174"/>
        <end position="244"/>
    </location>
</feature>
<dbReference type="RefSeq" id="WP_255331311.1">
    <property type="nucleotide sequence ID" value="NZ_VOTZ01000001.1"/>
</dbReference>
<feature type="transmembrane region" description="Helical" evidence="7">
    <location>
        <begin position="452"/>
        <end position="472"/>
    </location>
</feature>
<comment type="catalytic activity">
    <reaction evidence="1">
        <text>ATP + protein L-histidine = ADP + protein N-phospho-L-histidine.</text>
        <dbReference type="EC" id="2.7.13.3"/>
    </reaction>
</comment>
<keyword evidence="4" id="KW-0808">Transferase</keyword>
<feature type="transmembrane region" description="Helical" evidence="7">
    <location>
        <begin position="27"/>
        <end position="48"/>
    </location>
</feature>
<evidence type="ECO:0000313" key="10">
    <source>
        <dbReference type="Proteomes" id="UP001524383"/>
    </source>
</evidence>
<feature type="transmembrane region" description="Helical" evidence="7">
    <location>
        <begin position="351"/>
        <end position="377"/>
    </location>
</feature>
<dbReference type="InterPro" id="IPR052162">
    <property type="entry name" value="Sensor_kinase/Photoreceptor"/>
</dbReference>
<dbReference type="SMART" id="SM00091">
    <property type="entry name" value="PAS"/>
    <property type="match status" value="1"/>
</dbReference>
<dbReference type="InterPro" id="IPR013656">
    <property type="entry name" value="PAS_4"/>
</dbReference>
<dbReference type="InterPro" id="IPR000014">
    <property type="entry name" value="PAS"/>
</dbReference>
<dbReference type="PANTHER" id="PTHR43304">
    <property type="entry name" value="PHYTOCHROME-LIKE PROTEIN CPH1"/>
    <property type="match status" value="1"/>
</dbReference>
<evidence type="ECO:0000256" key="5">
    <source>
        <dbReference type="ARBA" id="ARBA00022777"/>
    </source>
</evidence>
<dbReference type="SUPFAM" id="SSF55785">
    <property type="entry name" value="PYP-like sensor domain (PAS domain)"/>
    <property type="match status" value="1"/>
</dbReference>
<feature type="coiled-coil region" evidence="6">
    <location>
        <begin position="136"/>
        <end position="170"/>
    </location>
</feature>
<name>A0ABD4TI32_9EURY</name>
<keyword evidence="5" id="KW-0418">Kinase</keyword>
<feature type="transmembrane region" description="Helical" evidence="7">
    <location>
        <begin position="484"/>
        <end position="501"/>
    </location>
</feature>
<keyword evidence="7" id="KW-1133">Transmembrane helix</keyword>
<keyword evidence="10" id="KW-1185">Reference proteome</keyword>
<evidence type="ECO:0000256" key="3">
    <source>
        <dbReference type="ARBA" id="ARBA00022553"/>
    </source>
</evidence>
<feature type="transmembrane region" description="Helical" evidence="7">
    <location>
        <begin position="76"/>
        <end position="95"/>
    </location>
</feature>
<dbReference type="Proteomes" id="UP001524383">
    <property type="component" value="Unassembled WGS sequence"/>
</dbReference>
<feature type="transmembrane region" description="Helical" evidence="7">
    <location>
        <begin position="54"/>
        <end position="71"/>
    </location>
</feature>
<evidence type="ECO:0000256" key="4">
    <source>
        <dbReference type="ARBA" id="ARBA00022679"/>
    </source>
</evidence>
<dbReference type="AlphaFoldDB" id="A0ABD4TI32"/>
<dbReference type="InterPro" id="IPR035965">
    <property type="entry name" value="PAS-like_dom_sf"/>
</dbReference>
<feature type="transmembrane region" description="Helical" evidence="7">
    <location>
        <begin position="320"/>
        <end position="339"/>
    </location>
</feature>
<keyword evidence="3" id="KW-0597">Phosphoprotein</keyword>
<organism evidence="9 10">
    <name type="scientific">Methanocalculus taiwanensis</name>
    <dbReference type="NCBI Taxonomy" id="106207"/>
    <lineage>
        <taxon>Archaea</taxon>
        <taxon>Methanobacteriati</taxon>
        <taxon>Methanobacteriota</taxon>
        <taxon>Stenosarchaea group</taxon>
        <taxon>Methanomicrobia</taxon>
        <taxon>Methanomicrobiales</taxon>
        <taxon>Methanocalculaceae</taxon>
        <taxon>Methanocalculus</taxon>
    </lineage>
</organism>
<dbReference type="EC" id="2.7.13.3" evidence="2"/>
<accession>A0ABD4TI32</accession>
<evidence type="ECO:0000259" key="8">
    <source>
        <dbReference type="PROSITE" id="PS50112"/>
    </source>
</evidence>
<dbReference type="GO" id="GO:0004673">
    <property type="term" value="F:protein histidine kinase activity"/>
    <property type="evidence" value="ECO:0007669"/>
    <property type="project" value="UniProtKB-EC"/>
</dbReference>